<accession>N9ZE22</accession>
<proteinExistence type="predicted"/>
<gene>
    <name evidence="1" type="ORF">HMPREF1097_02693</name>
</gene>
<dbReference type="PATRIC" id="fig|997897.5.peg.2851"/>
<dbReference type="SUPFAM" id="SSF82771">
    <property type="entry name" value="GIY-YIG endonuclease"/>
    <property type="match status" value="1"/>
</dbReference>
<dbReference type="HOGENOM" id="CLU_813040_0_0_9"/>
<dbReference type="InterPro" id="IPR035901">
    <property type="entry name" value="GIY-YIG_endonuc_sf"/>
</dbReference>
<evidence type="ECO:0000313" key="1">
    <source>
        <dbReference type="EMBL" id="ENZ38111.1"/>
    </source>
</evidence>
<protein>
    <recommendedName>
        <fullName evidence="3">GIY-YIG domain-containing protein</fullName>
    </recommendedName>
</protein>
<dbReference type="RefSeq" id="WP_002572403.1">
    <property type="nucleotide sequence ID" value="NZ_KB851154.1"/>
</dbReference>
<dbReference type="AlphaFoldDB" id="N9ZE22"/>
<comment type="caution">
    <text evidence="1">The sequence shown here is derived from an EMBL/GenBank/DDBJ whole genome shotgun (WGS) entry which is preliminary data.</text>
</comment>
<dbReference type="Proteomes" id="UP000013041">
    <property type="component" value="Unassembled WGS sequence"/>
</dbReference>
<sequence length="341" mass="40717">MKFENGRHLENYLLKILTNNNNILNDDEISHIRNLHKIYTFLSNIPNIESIIKWDGYYPWVIFAQNDNYNRLIQIAIEGNKSILLFESGEQSISFCDVFEKFQLGIEYKSSYIRSKPKSNNVYYPKHLHVVTYNTEFKKRIVRAYSKPIIPHDKNIGVYFIYGEYGELVYIGKSNVNLLNRACESARQRTNGKFSKIELRPMKTLADVNIYELYYIAMYHPIYNIDSCPDDFPTFSLPEVLPEYELHLLREETFDVEHIYPNIVQIQSKEYWKSPKDHYLALNFNRDKFIKSVSMILWKKFRNSKKMDILYLTVNKVMIIHMVVFYIKFKVTWCTEDYCIN</sequence>
<name>N9ZE22_9FIRM</name>
<organism evidence="1 2">
    <name type="scientific">Enterocloster bolteae 90B8</name>
    <dbReference type="NCBI Taxonomy" id="997897"/>
    <lineage>
        <taxon>Bacteria</taxon>
        <taxon>Bacillati</taxon>
        <taxon>Bacillota</taxon>
        <taxon>Clostridia</taxon>
        <taxon>Lachnospirales</taxon>
        <taxon>Lachnospiraceae</taxon>
        <taxon>Enterocloster</taxon>
    </lineage>
</organism>
<evidence type="ECO:0008006" key="3">
    <source>
        <dbReference type="Google" id="ProtNLM"/>
    </source>
</evidence>
<dbReference type="EMBL" id="AGYG01000019">
    <property type="protein sequence ID" value="ENZ38111.1"/>
    <property type="molecule type" value="Genomic_DNA"/>
</dbReference>
<evidence type="ECO:0000313" key="2">
    <source>
        <dbReference type="Proteomes" id="UP000013041"/>
    </source>
</evidence>
<reference evidence="1 2" key="1">
    <citation type="submission" date="2013-01" db="EMBL/GenBank/DDBJ databases">
        <title>The Genome Sequence of Clostridium bolteae 90B8.</title>
        <authorList>
            <consortium name="The Broad Institute Genome Sequencing Platform"/>
            <person name="Earl A."/>
            <person name="Ward D."/>
            <person name="Feldgarden M."/>
            <person name="Gevers D."/>
            <person name="Courvalin P."/>
            <person name="Lambert T."/>
            <person name="Walker B."/>
            <person name="Young S.K."/>
            <person name="Zeng Q."/>
            <person name="Gargeya S."/>
            <person name="Fitzgerald M."/>
            <person name="Haas B."/>
            <person name="Abouelleil A."/>
            <person name="Alvarado L."/>
            <person name="Arachchi H.M."/>
            <person name="Berlin A.M."/>
            <person name="Chapman S.B."/>
            <person name="Dewar J."/>
            <person name="Goldberg J."/>
            <person name="Griggs A."/>
            <person name="Gujja S."/>
            <person name="Hansen M."/>
            <person name="Howarth C."/>
            <person name="Imamovic A."/>
            <person name="Larimer J."/>
            <person name="McCowan C."/>
            <person name="Murphy C."/>
            <person name="Neiman D."/>
            <person name="Pearson M."/>
            <person name="Priest M."/>
            <person name="Roberts A."/>
            <person name="Saif S."/>
            <person name="Shea T."/>
            <person name="Sisk P."/>
            <person name="Sykes S."/>
            <person name="Wortman J."/>
            <person name="Nusbaum C."/>
            <person name="Birren B."/>
        </authorList>
    </citation>
    <scope>NUCLEOTIDE SEQUENCE [LARGE SCALE GENOMIC DNA]</scope>
    <source>
        <strain evidence="1 2">90B8</strain>
    </source>
</reference>